<evidence type="ECO:0000313" key="6">
    <source>
        <dbReference type="EMBL" id="MBP2369143.1"/>
    </source>
</evidence>
<dbReference type="SUPFAM" id="SSF48008">
    <property type="entry name" value="GntR ligand-binding domain-like"/>
    <property type="match status" value="1"/>
</dbReference>
<feature type="domain" description="HTH gntR-type" evidence="4">
    <location>
        <begin position="14"/>
        <end position="72"/>
    </location>
</feature>
<keyword evidence="1" id="KW-0805">Transcription regulation</keyword>
<reference evidence="6 7" key="1">
    <citation type="submission" date="2021-03" db="EMBL/GenBank/DDBJ databases">
        <title>Sequencing the genomes of 1000 actinobacteria strains.</title>
        <authorList>
            <person name="Klenk H.-P."/>
        </authorList>
    </citation>
    <scope>NUCLEOTIDE SEQUENCE [LARGE SCALE GENOMIC DNA]</scope>
    <source>
        <strain evidence="6 7">DSM 45256</strain>
    </source>
</reference>
<dbReference type="Pfam" id="PF00392">
    <property type="entry name" value="GntR"/>
    <property type="match status" value="1"/>
</dbReference>
<evidence type="ECO:0000259" key="4">
    <source>
        <dbReference type="SMART" id="SM00345"/>
    </source>
</evidence>
<keyword evidence="7" id="KW-1185">Reference proteome</keyword>
<dbReference type="PANTHER" id="PTHR43537">
    <property type="entry name" value="TRANSCRIPTIONAL REGULATOR, GNTR FAMILY"/>
    <property type="match status" value="1"/>
</dbReference>
<evidence type="ECO:0000259" key="5">
    <source>
        <dbReference type="SMART" id="SM00895"/>
    </source>
</evidence>
<proteinExistence type="predicted"/>
<feature type="domain" description="GntR C-terminal" evidence="5">
    <location>
        <begin position="82"/>
        <end position="205"/>
    </location>
</feature>
<dbReference type="Pfam" id="PF07729">
    <property type="entry name" value="FCD"/>
    <property type="match status" value="1"/>
</dbReference>
<dbReference type="SMART" id="SM00895">
    <property type="entry name" value="FCD"/>
    <property type="match status" value="1"/>
</dbReference>
<keyword evidence="3" id="KW-0804">Transcription</keyword>
<dbReference type="InterPro" id="IPR036390">
    <property type="entry name" value="WH_DNA-bd_sf"/>
</dbReference>
<dbReference type="SMART" id="SM00345">
    <property type="entry name" value="HTH_GNTR"/>
    <property type="match status" value="1"/>
</dbReference>
<evidence type="ECO:0000256" key="2">
    <source>
        <dbReference type="ARBA" id="ARBA00023125"/>
    </source>
</evidence>
<evidence type="ECO:0000256" key="1">
    <source>
        <dbReference type="ARBA" id="ARBA00023015"/>
    </source>
</evidence>
<dbReference type="InterPro" id="IPR000524">
    <property type="entry name" value="Tscrpt_reg_HTH_GntR"/>
</dbReference>
<dbReference type="GO" id="GO:0003677">
    <property type="term" value="F:DNA binding"/>
    <property type="evidence" value="ECO:0007669"/>
    <property type="project" value="UniProtKB-KW"/>
</dbReference>
<dbReference type="Gene3D" id="1.10.10.10">
    <property type="entry name" value="Winged helix-like DNA-binding domain superfamily/Winged helix DNA-binding domain"/>
    <property type="match status" value="1"/>
</dbReference>
<sequence length="221" mass="24233">MPTELDVHSLVDAVTRALRDRILRGDLPAGAPVTEKLVSEEFAVARPTAKAAVERLVFDGILRRQANKTARVPVLTFDEVRDLYESRALLECGAMTRVAGRGHVPDQARLALERFDLAFVRGDVSAVVEADVEFHRAFVDALGSPRVSRMYDSIMAEFRLCVARVQVLGRLDRARLAQEHAGIVAAVEAADPERAVAALEAHIAGARDRIVEVYSEDVPAR</sequence>
<protein>
    <submittedName>
        <fullName evidence="6">DNA-binding GntR family transcriptional regulator</fullName>
    </submittedName>
</protein>
<dbReference type="Proteomes" id="UP001519295">
    <property type="component" value="Unassembled WGS sequence"/>
</dbReference>
<dbReference type="PANTHER" id="PTHR43537:SF5">
    <property type="entry name" value="UXU OPERON TRANSCRIPTIONAL REGULATOR"/>
    <property type="match status" value="1"/>
</dbReference>
<dbReference type="EMBL" id="JAGINU010000001">
    <property type="protein sequence ID" value="MBP2369143.1"/>
    <property type="molecule type" value="Genomic_DNA"/>
</dbReference>
<dbReference type="SUPFAM" id="SSF46785">
    <property type="entry name" value="Winged helix' DNA-binding domain"/>
    <property type="match status" value="1"/>
</dbReference>
<organism evidence="6 7">
    <name type="scientific">Pseudonocardia parietis</name>
    <dbReference type="NCBI Taxonomy" id="570936"/>
    <lineage>
        <taxon>Bacteria</taxon>
        <taxon>Bacillati</taxon>
        <taxon>Actinomycetota</taxon>
        <taxon>Actinomycetes</taxon>
        <taxon>Pseudonocardiales</taxon>
        <taxon>Pseudonocardiaceae</taxon>
        <taxon>Pseudonocardia</taxon>
    </lineage>
</organism>
<dbReference type="Gene3D" id="1.20.120.530">
    <property type="entry name" value="GntR ligand-binding domain-like"/>
    <property type="match status" value="1"/>
</dbReference>
<keyword evidence="2 6" id="KW-0238">DNA-binding</keyword>
<comment type="caution">
    <text evidence="6">The sequence shown here is derived from an EMBL/GenBank/DDBJ whole genome shotgun (WGS) entry which is preliminary data.</text>
</comment>
<evidence type="ECO:0000313" key="7">
    <source>
        <dbReference type="Proteomes" id="UP001519295"/>
    </source>
</evidence>
<accession>A0ABS4VZJ2</accession>
<dbReference type="InterPro" id="IPR008920">
    <property type="entry name" value="TF_FadR/GntR_C"/>
</dbReference>
<dbReference type="InterPro" id="IPR036388">
    <property type="entry name" value="WH-like_DNA-bd_sf"/>
</dbReference>
<evidence type="ECO:0000256" key="3">
    <source>
        <dbReference type="ARBA" id="ARBA00023163"/>
    </source>
</evidence>
<dbReference type="RefSeq" id="WP_210030986.1">
    <property type="nucleotide sequence ID" value="NZ_JAGINU010000001.1"/>
</dbReference>
<dbReference type="InterPro" id="IPR011711">
    <property type="entry name" value="GntR_C"/>
</dbReference>
<name>A0ABS4VZJ2_9PSEU</name>
<gene>
    <name evidence="6" type="ORF">JOF36_004839</name>
</gene>